<proteinExistence type="predicted"/>
<feature type="region of interest" description="Disordered" evidence="1">
    <location>
        <begin position="1"/>
        <end position="26"/>
    </location>
</feature>
<feature type="region of interest" description="Disordered" evidence="1">
    <location>
        <begin position="575"/>
        <end position="607"/>
    </location>
</feature>
<name>A0ABR3GV23_9PEZI</name>
<dbReference type="EMBL" id="JBBBZM010000008">
    <property type="protein sequence ID" value="KAL0639757.1"/>
    <property type="molecule type" value="Genomic_DNA"/>
</dbReference>
<organism evidence="2 3">
    <name type="scientific">Discina gigas</name>
    <dbReference type="NCBI Taxonomy" id="1032678"/>
    <lineage>
        <taxon>Eukaryota</taxon>
        <taxon>Fungi</taxon>
        <taxon>Dikarya</taxon>
        <taxon>Ascomycota</taxon>
        <taxon>Pezizomycotina</taxon>
        <taxon>Pezizomycetes</taxon>
        <taxon>Pezizales</taxon>
        <taxon>Discinaceae</taxon>
        <taxon>Discina</taxon>
    </lineage>
</organism>
<feature type="compositionally biased region" description="Acidic residues" evidence="1">
    <location>
        <begin position="595"/>
        <end position="606"/>
    </location>
</feature>
<feature type="compositionally biased region" description="Basic and acidic residues" evidence="1">
    <location>
        <begin position="947"/>
        <end position="966"/>
    </location>
</feature>
<feature type="region of interest" description="Disordered" evidence="1">
    <location>
        <begin position="988"/>
        <end position="1057"/>
    </location>
</feature>
<comment type="caution">
    <text evidence="2">The sequence shown here is derived from an EMBL/GenBank/DDBJ whole genome shotgun (WGS) entry which is preliminary data.</text>
</comment>
<gene>
    <name evidence="2" type="ORF">Q9L58_001072</name>
</gene>
<feature type="compositionally biased region" description="Acidic residues" evidence="1">
    <location>
        <begin position="1009"/>
        <end position="1021"/>
    </location>
</feature>
<protein>
    <submittedName>
        <fullName evidence="2">Uncharacterized protein</fullName>
    </submittedName>
</protein>
<feature type="region of interest" description="Disordered" evidence="1">
    <location>
        <begin position="501"/>
        <end position="523"/>
    </location>
</feature>
<reference evidence="2 3" key="1">
    <citation type="submission" date="2024-02" db="EMBL/GenBank/DDBJ databases">
        <title>Discinaceae phylogenomics.</title>
        <authorList>
            <person name="Dirks A.C."/>
            <person name="James T.Y."/>
        </authorList>
    </citation>
    <scope>NUCLEOTIDE SEQUENCE [LARGE SCALE GENOMIC DNA]</scope>
    <source>
        <strain evidence="2 3">ACD0624</strain>
    </source>
</reference>
<evidence type="ECO:0000256" key="1">
    <source>
        <dbReference type="SAM" id="MobiDB-lite"/>
    </source>
</evidence>
<feature type="compositionally biased region" description="Acidic residues" evidence="1">
    <location>
        <begin position="1039"/>
        <end position="1057"/>
    </location>
</feature>
<evidence type="ECO:0000313" key="2">
    <source>
        <dbReference type="EMBL" id="KAL0639757.1"/>
    </source>
</evidence>
<dbReference type="Proteomes" id="UP001447188">
    <property type="component" value="Unassembled WGS sequence"/>
</dbReference>
<feature type="region of interest" description="Disordered" evidence="1">
    <location>
        <begin position="944"/>
        <end position="966"/>
    </location>
</feature>
<accession>A0ABR3GV23</accession>
<evidence type="ECO:0000313" key="3">
    <source>
        <dbReference type="Proteomes" id="UP001447188"/>
    </source>
</evidence>
<keyword evidence="3" id="KW-1185">Reference proteome</keyword>
<sequence length="1057" mass="117519">MDTLDDPLQPRGWTPPKKAPQPEHNKLNLPLLDLPCPETDTLIYLSPISSPSPPLRCSSQKLLATGSPVLEKLLGPTCQFRLLRRKNLLKLGLPMGIKFVVDLSPPEEGDEAVEMIEKLWCPDEILLWKSNLEGYVEPDEEYLPQEQDTEIGLPSAPSCTPSAPSYSPTRHTAAIERVLHILHGLDPRIHTTPMWYTVHKVAVQLQCTSAVQDHILSWLYGNLDFIEHYPALVLRIAAEVQNQTLFRDSFALLVGMQLRSGQVSDAGISPPDDKVPEEAEPWQKNILFARRSLQSRLKRLHEYMLSAAWLNNATAIPEYAKLVSRLDDDIIPPHLKALTRDLDRAIRADIKLALPQLFKFSEDPGSLSYLPPHERQIYSRIYWEEMQRSSQQAPVFGDNVVTLLTGWEGATRRVAREERERELRIGPQARQMQSRGAVGLTGDTYGTPHRQSVLEVRERHDHENTKGKAKATPGLPRTRNYKLLSAALAIPGPKDLVKKFGSKPGGVNKNPLARPPAGTPEPSYRAATQLASINVPASLPPPPSYDDINNTLPCYFEHPFLQATLDVGLLSPLQGKRKSCGDPSPWLDDLRSSEPDEGSEEMDENPVGDRTDVRMYEMTTMCTLSRPERIEIINPISKRRCSVERFGSDEGDDAQASLETHVEQVDKTQIGEPEVFRISGVYDEALLDRQAQGEEFEGQGKVIRRTEKTMINVTQVARIDQEFQDAVDNVMTDSRLVPADVAAYWSVENGRAMQTQHENGKTKTTLLDTGATTGEEQQQEEILEYDAEAHNQPTLYTPSVQPLNWLSSADRANLETAGVGGSSNVQQRILQKTTNALGAFFGDTYTSPVTYHMLTTPCPYTSVPESSHVNKNQINTYVLWRQCLSHLKDLRAEILKIPISFAPDLGGGLLLVCLGDEEWQFMPLWAGGMDDGSGGVFGEFVAPPPPNREEDGTKIGLEQERGLGRGEETEVESLFGSYDDCMDSESMGSFETSGFSEFGNGGSVAEWSEFGDSEVDEGQSDVETREESEVESLRGGTTGDDDSGSDEEFEDFGWEST</sequence>